<dbReference type="Proteomes" id="UP000615446">
    <property type="component" value="Unassembled WGS sequence"/>
</dbReference>
<accession>A0A8H3M6C5</accession>
<protein>
    <submittedName>
        <fullName evidence="1">Uncharacterized protein</fullName>
    </submittedName>
</protein>
<gene>
    <name evidence="1" type="ORF">RCL2_002392700</name>
</gene>
<evidence type="ECO:0000313" key="2">
    <source>
        <dbReference type="Proteomes" id="UP000615446"/>
    </source>
</evidence>
<proteinExistence type="predicted"/>
<sequence>MEFEYPNIFSTGRNPILHLHVVACVIWKLCLLSKGQNTDSKIPSSSDNDNESLETISLENESFISLNSSVKSLTEALNKLGVSFKSIKSNVDKIVESVTDKIKNVPGFENEYKNFIAEEKNKKLDKFLGYSEL</sequence>
<dbReference type="AlphaFoldDB" id="A0A8H3M6C5"/>
<name>A0A8H3M6C5_9GLOM</name>
<organism evidence="1 2">
    <name type="scientific">Rhizophagus clarus</name>
    <dbReference type="NCBI Taxonomy" id="94130"/>
    <lineage>
        <taxon>Eukaryota</taxon>
        <taxon>Fungi</taxon>
        <taxon>Fungi incertae sedis</taxon>
        <taxon>Mucoromycota</taxon>
        <taxon>Glomeromycotina</taxon>
        <taxon>Glomeromycetes</taxon>
        <taxon>Glomerales</taxon>
        <taxon>Glomeraceae</taxon>
        <taxon>Rhizophagus</taxon>
    </lineage>
</organism>
<comment type="caution">
    <text evidence="1">The sequence shown here is derived from an EMBL/GenBank/DDBJ whole genome shotgun (WGS) entry which is preliminary data.</text>
</comment>
<reference evidence="1" key="1">
    <citation type="submission" date="2019-10" db="EMBL/GenBank/DDBJ databases">
        <title>Conservation and host-specific expression of non-tandemly repeated heterogenous ribosome RNA gene in arbuscular mycorrhizal fungi.</title>
        <authorList>
            <person name="Maeda T."/>
            <person name="Kobayashi Y."/>
            <person name="Nakagawa T."/>
            <person name="Ezawa T."/>
            <person name="Yamaguchi K."/>
            <person name="Bino T."/>
            <person name="Nishimoto Y."/>
            <person name="Shigenobu S."/>
            <person name="Kawaguchi M."/>
        </authorList>
    </citation>
    <scope>NUCLEOTIDE SEQUENCE</scope>
    <source>
        <strain evidence="1">HR1</strain>
    </source>
</reference>
<dbReference type="EMBL" id="BLAL01000257">
    <property type="protein sequence ID" value="GES97333.1"/>
    <property type="molecule type" value="Genomic_DNA"/>
</dbReference>
<evidence type="ECO:0000313" key="1">
    <source>
        <dbReference type="EMBL" id="GES97333.1"/>
    </source>
</evidence>